<reference evidence="2" key="1">
    <citation type="journal article" date="2022" name="Plant J.">
        <title>Strategies of tolerance reflected in two North American maple genomes.</title>
        <authorList>
            <person name="McEvoy S.L."/>
            <person name="Sezen U.U."/>
            <person name="Trouern-Trend A."/>
            <person name="McMahon S.M."/>
            <person name="Schaberg P.G."/>
            <person name="Yang J."/>
            <person name="Wegrzyn J.L."/>
            <person name="Swenson N.G."/>
        </authorList>
    </citation>
    <scope>NUCLEOTIDE SEQUENCE</scope>
    <source>
        <strain evidence="2">NS2018</strain>
    </source>
</reference>
<proteinExistence type="predicted"/>
<evidence type="ECO:0000313" key="3">
    <source>
        <dbReference type="Proteomes" id="UP001168877"/>
    </source>
</evidence>
<gene>
    <name evidence="2" type="ORF">LWI29_028902</name>
</gene>
<reference evidence="2" key="2">
    <citation type="submission" date="2023-06" db="EMBL/GenBank/DDBJ databases">
        <authorList>
            <person name="Swenson N.G."/>
            <person name="Wegrzyn J.L."/>
            <person name="Mcevoy S.L."/>
        </authorList>
    </citation>
    <scope>NUCLEOTIDE SEQUENCE</scope>
    <source>
        <strain evidence="2">NS2018</strain>
        <tissue evidence="2">Leaf</tissue>
    </source>
</reference>
<feature type="compositionally biased region" description="Basic residues" evidence="1">
    <location>
        <begin position="1"/>
        <end position="15"/>
    </location>
</feature>
<accession>A0AA39T5W6</accession>
<dbReference type="EMBL" id="JAUESC010000003">
    <property type="protein sequence ID" value="KAK0601937.1"/>
    <property type="molecule type" value="Genomic_DNA"/>
</dbReference>
<organism evidence="2 3">
    <name type="scientific">Acer saccharum</name>
    <name type="common">Sugar maple</name>
    <dbReference type="NCBI Taxonomy" id="4024"/>
    <lineage>
        <taxon>Eukaryota</taxon>
        <taxon>Viridiplantae</taxon>
        <taxon>Streptophyta</taxon>
        <taxon>Embryophyta</taxon>
        <taxon>Tracheophyta</taxon>
        <taxon>Spermatophyta</taxon>
        <taxon>Magnoliopsida</taxon>
        <taxon>eudicotyledons</taxon>
        <taxon>Gunneridae</taxon>
        <taxon>Pentapetalae</taxon>
        <taxon>rosids</taxon>
        <taxon>malvids</taxon>
        <taxon>Sapindales</taxon>
        <taxon>Sapindaceae</taxon>
        <taxon>Hippocastanoideae</taxon>
        <taxon>Acereae</taxon>
        <taxon>Acer</taxon>
    </lineage>
</organism>
<sequence>MGKKDKKQRHQQRGSRRADFYKEEEGYEAGNSYPSDQEQPPPDDFEDEEDEQQEKNNDPQHLSNDMPSKFLLYQQSVQSPKGDISYMLKFFLMYVGGGSPSISKKIFVALLYSVRNGSIVIQDGLL</sequence>
<name>A0AA39T5W6_ACESA</name>
<protein>
    <submittedName>
        <fullName evidence="2">Uncharacterized protein</fullName>
    </submittedName>
</protein>
<dbReference type="Proteomes" id="UP001168877">
    <property type="component" value="Unassembled WGS sequence"/>
</dbReference>
<evidence type="ECO:0000256" key="1">
    <source>
        <dbReference type="SAM" id="MobiDB-lite"/>
    </source>
</evidence>
<comment type="caution">
    <text evidence="2">The sequence shown here is derived from an EMBL/GenBank/DDBJ whole genome shotgun (WGS) entry which is preliminary data.</text>
</comment>
<dbReference type="PANTHER" id="PTHR37211:SF1">
    <property type="entry name" value="EXPRESSED PROTEIN"/>
    <property type="match status" value="1"/>
</dbReference>
<dbReference type="AlphaFoldDB" id="A0AA39T5W6"/>
<dbReference type="PANTHER" id="PTHR37211">
    <property type="entry name" value="EXPRESSED PROTEIN"/>
    <property type="match status" value="1"/>
</dbReference>
<evidence type="ECO:0000313" key="2">
    <source>
        <dbReference type="EMBL" id="KAK0601937.1"/>
    </source>
</evidence>
<feature type="compositionally biased region" description="Acidic residues" evidence="1">
    <location>
        <begin position="41"/>
        <end position="52"/>
    </location>
</feature>
<keyword evidence="3" id="KW-1185">Reference proteome</keyword>
<feature type="region of interest" description="Disordered" evidence="1">
    <location>
        <begin position="1"/>
        <end position="69"/>
    </location>
</feature>